<dbReference type="Gene3D" id="1.25.40.390">
    <property type="match status" value="1"/>
</dbReference>
<name>A0A3L9MHU5_9FLAO</name>
<protein>
    <submittedName>
        <fullName evidence="2">SusD/RagB family nutrient-binding outer membrane lipoprotein</fullName>
    </submittedName>
</protein>
<comment type="caution">
    <text evidence="2">The sequence shown here is derived from an EMBL/GenBank/DDBJ whole genome shotgun (WGS) entry which is preliminary data.</text>
</comment>
<dbReference type="InterPro" id="IPR041662">
    <property type="entry name" value="SusD-like_2"/>
</dbReference>
<sequence length="529" mass="58953">MKVINKLVLLTLLGVSVGTTLTSCDNGLEAINENTNSPEIVPTYTIFNGANRYLMNYTRDGWWSARMSLPWMQYSAQNNYIEEDKYQYRDTQTTNGWTYLYRTANNYKDIIQRVEDPSTASQMAAYGNIQNQIAASRIMLAYTFDNLVTHFGDVPYWSYGQRNNPDFQALQIETYTNPKYASQEEIYKDILNELKAAADQIVVGDKVFTAGDNIYDGDAAKWKKFANSLRLRIANRIKHKLPAAQTHINEALASGVFTSNADNAAHAFGSADAEGNPFWKLFYVDNRTDFYVNRTFVQLLKGEKGSYGLDPRLFKVAAPIGSTAAEIKSGSESQSRDLTKYTGMPYGLPTVETVFSSSAINFFNSNYTKINKAEVLMEYAEVEFILAELNGWSQANYEAGVKASMEKMGVDSAEITAFIATLPAATQEHVLNQKYIALLGNSDESWNEYRRTGYPNGTILLMPGATGTRPDGTTYVFTPLMSGNVVASDIPGRVRYPIGQQTLNKANWTTASAGLSNGDEINSKLYFAR</sequence>
<dbReference type="OrthoDB" id="725917at2"/>
<accession>A0A3L9MHU5</accession>
<dbReference type="PROSITE" id="PS51257">
    <property type="entry name" value="PROKAR_LIPOPROTEIN"/>
    <property type="match status" value="1"/>
</dbReference>
<dbReference type="RefSeq" id="WP_121933603.1">
    <property type="nucleotide sequence ID" value="NZ_RDOJ01000002.1"/>
</dbReference>
<dbReference type="SUPFAM" id="SSF48452">
    <property type="entry name" value="TPR-like"/>
    <property type="match status" value="1"/>
</dbReference>
<organism evidence="2 3">
    <name type="scientific">Faecalibacter macacae</name>
    <dbReference type="NCBI Taxonomy" id="1859289"/>
    <lineage>
        <taxon>Bacteria</taxon>
        <taxon>Pseudomonadati</taxon>
        <taxon>Bacteroidota</taxon>
        <taxon>Flavobacteriia</taxon>
        <taxon>Flavobacteriales</taxon>
        <taxon>Weeksellaceae</taxon>
        <taxon>Faecalibacter</taxon>
    </lineage>
</organism>
<feature type="signal peptide" evidence="1">
    <location>
        <begin position="1"/>
        <end position="21"/>
    </location>
</feature>
<evidence type="ECO:0000313" key="2">
    <source>
        <dbReference type="EMBL" id="RLZ12391.1"/>
    </source>
</evidence>
<dbReference type="EMBL" id="RDOJ01000002">
    <property type="protein sequence ID" value="RLZ12391.1"/>
    <property type="molecule type" value="Genomic_DNA"/>
</dbReference>
<gene>
    <name evidence="2" type="ORF">EAH69_02470</name>
</gene>
<dbReference type="InterPro" id="IPR011990">
    <property type="entry name" value="TPR-like_helical_dom_sf"/>
</dbReference>
<dbReference type="Proteomes" id="UP000275348">
    <property type="component" value="Unassembled WGS sequence"/>
</dbReference>
<dbReference type="AlphaFoldDB" id="A0A3L9MHU5"/>
<proteinExistence type="predicted"/>
<evidence type="ECO:0000313" key="3">
    <source>
        <dbReference type="Proteomes" id="UP000275348"/>
    </source>
</evidence>
<keyword evidence="2" id="KW-0449">Lipoprotein</keyword>
<feature type="chain" id="PRO_5018104393" evidence="1">
    <location>
        <begin position="22"/>
        <end position="529"/>
    </location>
</feature>
<keyword evidence="3" id="KW-1185">Reference proteome</keyword>
<dbReference type="Pfam" id="PF12771">
    <property type="entry name" value="SusD-like_2"/>
    <property type="match status" value="1"/>
</dbReference>
<evidence type="ECO:0000256" key="1">
    <source>
        <dbReference type="SAM" id="SignalP"/>
    </source>
</evidence>
<keyword evidence="1" id="KW-0732">Signal</keyword>
<reference evidence="2 3" key="1">
    <citation type="submission" date="2018-10" db="EMBL/GenBank/DDBJ databases">
        <authorList>
            <person name="Chen X."/>
        </authorList>
    </citation>
    <scope>NUCLEOTIDE SEQUENCE [LARGE SCALE GENOMIC DNA]</scope>
    <source>
        <strain evidence="2 3">YIM 102668</strain>
    </source>
</reference>